<organism evidence="1 2">
    <name type="scientific">Bradyrhizobium macuxiense</name>
    <dbReference type="NCBI Taxonomy" id="1755647"/>
    <lineage>
        <taxon>Bacteria</taxon>
        <taxon>Pseudomonadati</taxon>
        <taxon>Pseudomonadota</taxon>
        <taxon>Alphaproteobacteria</taxon>
        <taxon>Hyphomicrobiales</taxon>
        <taxon>Nitrobacteraceae</taxon>
        <taxon>Bradyrhizobium</taxon>
    </lineage>
</organism>
<gene>
    <name evidence="1" type="ORF">FBZ93_107416</name>
</gene>
<dbReference type="Proteomes" id="UP000321304">
    <property type="component" value="Unassembled WGS sequence"/>
</dbReference>
<keyword evidence="2" id="KW-1185">Reference proteome</keyword>
<dbReference type="AlphaFoldDB" id="A0A560LVD0"/>
<evidence type="ECO:0000313" key="1">
    <source>
        <dbReference type="EMBL" id="TWB97170.1"/>
    </source>
</evidence>
<comment type="caution">
    <text evidence="1">The sequence shown here is derived from an EMBL/GenBank/DDBJ whole genome shotgun (WGS) entry which is preliminary data.</text>
</comment>
<evidence type="ECO:0008006" key="3">
    <source>
        <dbReference type="Google" id="ProtNLM"/>
    </source>
</evidence>
<dbReference type="RefSeq" id="WP_146988084.1">
    <property type="nucleotide sequence ID" value="NZ_VITY01000007.1"/>
</dbReference>
<sequence>MTSLILATSDLASYRLRQAGRADIVVGLRPRFVWGQMPSSAELTRLLAPRSASHADFDTHWLDFASARWLGSIGNDVGLVELCEHCEDIELWADPQPNDQLVLFWLLDVLRPHRHIVSKLSLVQTDVEIARYRGESSAKWRLPALTVADDRLELASRAWNAYRAPTPEPCFDLLMQDLSAIPRLRAALIALLEELPGCDTGLGATELRMLDLVSEGETRPRNLSSELHRERGVFDLEEAELVLDRLAYCQTPVISGFPAEMEGPGDAKARQERLLHSRLSTTDFGEEVLEHRLDFSQYDPIHRWWGGTELTNDRLWRWDTESRALIAP</sequence>
<reference evidence="1 2" key="1">
    <citation type="submission" date="2019-06" db="EMBL/GenBank/DDBJ databases">
        <title>Genomic Encyclopedia of Type Strains, Phase IV (KMG-V): Genome sequencing to study the core and pangenomes of soil and plant-associated prokaryotes.</title>
        <authorList>
            <person name="Whitman W."/>
        </authorList>
    </citation>
    <scope>NUCLEOTIDE SEQUENCE [LARGE SCALE GENOMIC DNA]</scope>
    <source>
        <strain evidence="1 2">BR 10355</strain>
    </source>
</reference>
<proteinExistence type="predicted"/>
<protein>
    <recommendedName>
        <fullName evidence="3">DUF1835 domain-containing protein</fullName>
    </recommendedName>
</protein>
<evidence type="ECO:0000313" key="2">
    <source>
        <dbReference type="Proteomes" id="UP000321304"/>
    </source>
</evidence>
<name>A0A560LVD0_9BRAD</name>
<dbReference type="EMBL" id="VITY01000007">
    <property type="protein sequence ID" value="TWB97170.1"/>
    <property type="molecule type" value="Genomic_DNA"/>
</dbReference>
<dbReference type="OrthoDB" id="127805at2"/>
<accession>A0A560LVD0</accession>